<dbReference type="InterPro" id="IPR029069">
    <property type="entry name" value="HotDog_dom_sf"/>
</dbReference>
<evidence type="ECO:0000313" key="1">
    <source>
        <dbReference type="EMBL" id="TBH17272.1"/>
    </source>
</evidence>
<name>A0A4Q9AZP3_9DEIN</name>
<evidence type="ECO:0000313" key="2">
    <source>
        <dbReference type="Proteomes" id="UP000292858"/>
    </source>
</evidence>
<dbReference type="AlphaFoldDB" id="A0A4Q9AZP3"/>
<organism evidence="1 2">
    <name type="scientific">Thermus thermamylovorans</name>
    <dbReference type="NCBI Taxonomy" id="2509362"/>
    <lineage>
        <taxon>Bacteria</taxon>
        <taxon>Thermotogati</taxon>
        <taxon>Deinococcota</taxon>
        <taxon>Deinococci</taxon>
        <taxon>Thermales</taxon>
        <taxon>Thermaceae</taxon>
        <taxon>Thermus</taxon>
    </lineage>
</organism>
<comment type="caution">
    <text evidence="1">The sequence shown here is derived from an EMBL/GenBank/DDBJ whole genome shotgun (WGS) entry which is preliminary data.</text>
</comment>
<proteinExistence type="predicted"/>
<dbReference type="Gene3D" id="3.10.129.10">
    <property type="entry name" value="Hotdog Thioesterase"/>
    <property type="match status" value="1"/>
</dbReference>
<keyword evidence="2" id="KW-1185">Reference proteome</keyword>
<sequence>GRTSMRVAVEMWVEPLEPGKEPYLAAEGGFVLVAVDEAGRPVPVPPLEG</sequence>
<gene>
    <name evidence="1" type="ORF">ETP66_09645</name>
</gene>
<reference evidence="1 2" key="1">
    <citation type="submission" date="2019-02" db="EMBL/GenBank/DDBJ databases">
        <title>Thermus sp. a novel from hot spring.</title>
        <authorList>
            <person name="Zhao Z."/>
        </authorList>
    </citation>
    <scope>NUCLEOTIDE SEQUENCE [LARGE SCALE GENOMIC DNA]</scope>
    <source>
        <strain evidence="1 2">CFH 72773T</strain>
    </source>
</reference>
<dbReference type="SUPFAM" id="SSF54637">
    <property type="entry name" value="Thioesterase/thiol ester dehydrase-isomerase"/>
    <property type="match status" value="1"/>
</dbReference>
<feature type="non-terminal residue" evidence="1">
    <location>
        <position position="1"/>
    </location>
</feature>
<protein>
    <submittedName>
        <fullName evidence="1">Acyl-CoA thioesterase</fullName>
    </submittedName>
</protein>
<dbReference type="EMBL" id="SIJL01000014">
    <property type="protein sequence ID" value="TBH17272.1"/>
    <property type="molecule type" value="Genomic_DNA"/>
</dbReference>
<dbReference type="Proteomes" id="UP000292858">
    <property type="component" value="Unassembled WGS sequence"/>
</dbReference>
<accession>A0A4Q9AZP3</accession>